<gene>
    <name evidence="2" type="ORF">ACFQWB_04850</name>
</gene>
<organism evidence="2 3">
    <name type="scientific">Paenibacillus thermoaerophilus</name>
    <dbReference type="NCBI Taxonomy" id="1215385"/>
    <lineage>
        <taxon>Bacteria</taxon>
        <taxon>Bacillati</taxon>
        <taxon>Bacillota</taxon>
        <taxon>Bacilli</taxon>
        <taxon>Bacillales</taxon>
        <taxon>Paenibacillaceae</taxon>
        <taxon>Paenibacillus</taxon>
    </lineage>
</organism>
<feature type="transmembrane region" description="Helical" evidence="1">
    <location>
        <begin position="210"/>
        <end position="230"/>
    </location>
</feature>
<dbReference type="EMBL" id="JBHTGQ010000011">
    <property type="protein sequence ID" value="MFC7749271.1"/>
    <property type="molecule type" value="Genomic_DNA"/>
</dbReference>
<proteinExistence type="predicted"/>
<evidence type="ECO:0000313" key="3">
    <source>
        <dbReference type="Proteomes" id="UP001596528"/>
    </source>
</evidence>
<reference evidence="3" key="1">
    <citation type="journal article" date="2019" name="Int. J. Syst. Evol. Microbiol.">
        <title>The Global Catalogue of Microorganisms (GCM) 10K type strain sequencing project: providing services to taxonomists for standard genome sequencing and annotation.</title>
        <authorList>
            <consortium name="The Broad Institute Genomics Platform"/>
            <consortium name="The Broad Institute Genome Sequencing Center for Infectious Disease"/>
            <person name="Wu L."/>
            <person name="Ma J."/>
        </authorList>
    </citation>
    <scope>NUCLEOTIDE SEQUENCE [LARGE SCALE GENOMIC DNA]</scope>
    <source>
        <strain evidence="3">JCM 18657</strain>
    </source>
</reference>
<feature type="transmembrane region" description="Helical" evidence="1">
    <location>
        <begin position="236"/>
        <end position="260"/>
    </location>
</feature>
<sequence>MISTMGAVRAGFAKLKAQSFSILVLFLYQLVWGWLFYRFIRSVVDPLLHRYPGGGSSKEAVELFLAEGQFRLLKSDLAEPYLWTLAAFAAVRLLLTPVLNAGLYYSFHRTDLNPGYRFVTGVKRFTMPFLFLHLFRTAVILAPVLWAGPKLWALLHQDISLTDILWTAAPYAAIWFVGALLIHLLLMHIQFAIVSEAGWWRGLNAFGRGLPPVLGSFLLIGAASAAAMTAMNAASLIWAGIAALIAHQVQYLASICFRLWGLAAQHEIWSDRQ</sequence>
<keyword evidence="3" id="KW-1185">Reference proteome</keyword>
<keyword evidence="1" id="KW-0812">Transmembrane</keyword>
<evidence type="ECO:0000256" key="1">
    <source>
        <dbReference type="SAM" id="Phobius"/>
    </source>
</evidence>
<feature type="transmembrane region" description="Helical" evidence="1">
    <location>
        <begin position="168"/>
        <end position="189"/>
    </location>
</feature>
<keyword evidence="1" id="KW-0472">Membrane</keyword>
<keyword evidence="1" id="KW-1133">Transmembrane helix</keyword>
<protein>
    <submittedName>
        <fullName evidence="2">Uncharacterized protein</fullName>
    </submittedName>
</protein>
<name>A0ABW2V3A8_9BACL</name>
<feature type="transmembrane region" description="Helical" evidence="1">
    <location>
        <begin position="20"/>
        <end position="40"/>
    </location>
</feature>
<dbReference type="Proteomes" id="UP001596528">
    <property type="component" value="Unassembled WGS sequence"/>
</dbReference>
<dbReference type="RefSeq" id="WP_138789645.1">
    <property type="nucleotide sequence ID" value="NZ_JBHTGQ010000011.1"/>
</dbReference>
<evidence type="ECO:0000313" key="2">
    <source>
        <dbReference type="EMBL" id="MFC7749271.1"/>
    </source>
</evidence>
<feature type="transmembrane region" description="Helical" evidence="1">
    <location>
        <begin position="81"/>
        <end position="107"/>
    </location>
</feature>
<comment type="caution">
    <text evidence="2">The sequence shown here is derived from an EMBL/GenBank/DDBJ whole genome shotgun (WGS) entry which is preliminary data.</text>
</comment>
<accession>A0ABW2V3A8</accession>
<feature type="transmembrane region" description="Helical" evidence="1">
    <location>
        <begin position="128"/>
        <end position="148"/>
    </location>
</feature>